<accession>A0ABN9PAI0</accession>
<protein>
    <submittedName>
        <fullName evidence="2">Uncharacterized protein</fullName>
    </submittedName>
</protein>
<dbReference type="Proteomes" id="UP001189429">
    <property type="component" value="Unassembled WGS sequence"/>
</dbReference>
<feature type="compositionally biased region" description="Acidic residues" evidence="1">
    <location>
        <begin position="15"/>
        <end position="27"/>
    </location>
</feature>
<gene>
    <name evidence="2" type="ORF">PCOR1329_LOCUS1163</name>
</gene>
<name>A0ABN9PAI0_9DINO</name>
<reference evidence="2" key="1">
    <citation type="submission" date="2023-10" db="EMBL/GenBank/DDBJ databases">
        <authorList>
            <person name="Chen Y."/>
            <person name="Shah S."/>
            <person name="Dougan E. K."/>
            <person name="Thang M."/>
            <person name="Chan C."/>
        </authorList>
    </citation>
    <scope>NUCLEOTIDE SEQUENCE [LARGE SCALE GENOMIC DNA]</scope>
</reference>
<keyword evidence="3" id="KW-1185">Reference proteome</keyword>
<evidence type="ECO:0000256" key="1">
    <source>
        <dbReference type="SAM" id="MobiDB-lite"/>
    </source>
</evidence>
<evidence type="ECO:0000313" key="3">
    <source>
        <dbReference type="Proteomes" id="UP001189429"/>
    </source>
</evidence>
<proteinExistence type="predicted"/>
<comment type="caution">
    <text evidence="2">The sequence shown here is derived from an EMBL/GenBank/DDBJ whole genome shotgun (WGS) entry which is preliminary data.</text>
</comment>
<evidence type="ECO:0000313" key="2">
    <source>
        <dbReference type="EMBL" id="CAK0789657.1"/>
    </source>
</evidence>
<feature type="compositionally biased region" description="Low complexity" evidence="1">
    <location>
        <begin position="108"/>
        <end position="121"/>
    </location>
</feature>
<organism evidence="2 3">
    <name type="scientific">Prorocentrum cordatum</name>
    <dbReference type="NCBI Taxonomy" id="2364126"/>
    <lineage>
        <taxon>Eukaryota</taxon>
        <taxon>Sar</taxon>
        <taxon>Alveolata</taxon>
        <taxon>Dinophyceae</taxon>
        <taxon>Prorocentrales</taxon>
        <taxon>Prorocentraceae</taxon>
        <taxon>Prorocentrum</taxon>
    </lineage>
</organism>
<feature type="region of interest" description="Disordered" evidence="1">
    <location>
        <begin position="146"/>
        <end position="166"/>
    </location>
</feature>
<sequence>MKRAKTCSSPGLGSGDEDEEDEDEEETGREASLSPLLPAPAGGGALAGPPPGGPRRRGARGERPRPRGEAKGHLRRPCAPRGARRDGQCVWLCAGGGGGGGRGRGGVADARAPRQASAPSAGAAARLLYWKMFARRPAPPLRFWLPRPPIGGPTQLTEAFGPRCGR</sequence>
<feature type="region of interest" description="Disordered" evidence="1">
    <location>
        <begin position="1"/>
        <end position="121"/>
    </location>
</feature>
<dbReference type="EMBL" id="CAUYUJ010000279">
    <property type="protein sequence ID" value="CAK0789657.1"/>
    <property type="molecule type" value="Genomic_DNA"/>
</dbReference>
<feature type="compositionally biased region" description="Gly residues" evidence="1">
    <location>
        <begin position="94"/>
        <end position="106"/>
    </location>
</feature>
<feature type="compositionally biased region" description="Basic and acidic residues" evidence="1">
    <location>
        <begin position="59"/>
        <end position="72"/>
    </location>
</feature>
<feature type="compositionally biased region" description="Low complexity" evidence="1">
    <location>
        <begin position="30"/>
        <end position="40"/>
    </location>
</feature>
<feature type="compositionally biased region" description="Polar residues" evidence="1">
    <location>
        <begin position="1"/>
        <end position="11"/>
    </location>
</feature>